<comment type="caution">
    <text evidence="1">The sequence shown here is derived from an EMBL/GenBank/DDBJ whole genome shotgun (WGS) entry which is preliminary data.</text>
</comment>
<sequence length="71" mass="8473">MEKEGKMLINKEQNQVYVIPEKKIPYLKDNSSLLFSTFDSMLPPMFFRMNSFFLLLNNMFPLLYVKCPIFV</sequence>
<name>I9URS7_9BACE</name>
<dbReference type="AlphaFoldDB" id="I9URS7"/>
<proteinExistence type="predicted"/>
<protein>
    <submittedName>
        <fullName evidence="1">Uncharacterized protein</fullName>
    </submittedName>
</protein>
<evidence type="ECO:0000313" key="2">
    <source>
        <dbReference type="Proteomes" id="UP000003566"/>
    </source>
</evidence>
<dbReference type="Proteomes" id="UP000003566">
    <property type="component" value="Unassembled WGS sequence"/>
</dbReference>
<gene>
    <name evidence="1" type="ORF">HMPREF1074_02995</name>
</gene>
<reference evidence="1 2" key="1">
    <citation type="submission" date="2012-02" db="EMBL/GenBank/DDBJ databases">
        <title>The Genome Sequence of Bacteroides xylanisolvens CL03T12C04.</title>
        <authorList>
            <consortium name="The Broad Institute Genome Sequencing Platform"/>
            <person name="Earl A."/>
            <person name="Ward D."/>
            <person name="Feldgarden M."/>
            <person name="Gevers D."/>
            <person name="Zitomersky N.L."/>
            <person name="Coyne M.J."/>
            <person name="Comstock L.E."/>
            <person name="Young S.K."/>
            <person name="Zeng Q."/>
            <person name="Gargeya S."/>
            <person name="Fitzgerald M."/>
            <person name="Haas B."/>
            <person name="Abouelleil A."/>
            <person name="Alvarado L."/>
            <person name="Arachchi H.M."/>
            <person name="Berlin A."/>
            <person name="Chapman S.B."/>
            <person name="Gearin G."/>
            <person name="Goldberg J."/>
            <person name="Griggs A."/>
            <person name="Gujja S."/>
            <person name="Hansen M."/>
            <person name="Heiman D."/>
            <person name="Howarth C."/>
            <person name="Larimer J."/>
            <person name="Lui A."/>
            <person name="MacDonald P.J.P."/>
            <person name="McCowen C."/>
            <person name="Montmayeur A."/>
            <person name="Murphy C."/>
            <person name="Neiman D."/>
            <person name="Pearson M."/>
            <person name="Priest M."/>
            <person name="Roberts A."/>
            <person name="Saif S."/>
            <person name="Shea T."/>
            <person name="Sisk P."/>
            <person name="Stolte C."/>
            <person name="Sykes S."/>
            <person name="Wortman J."/>
            <person name="Nusbaum C."/>
            <person name="Birren B."/>
        </authorList>
    </citation>
    <scope>NUCLEOTIDE SEQUENCE [LARGE SCALE GENOMIC DNA]</scope>
    <source>
        <strain evidence="1 2">CL03T12C04</strain>
    </source>
</reference>
<dbReference type="PATRIC" id="fig|997892.3.peg.3073"/>
<accession>I9URS7</accession>
<organism evidence="1 2">
    <name type="scientific">Bacteroides xylanisolvens CL03T12C04</name>
    <dbReference type="NCBI Taxonomy" id="997892"/>
    <lineage>
        <taxon>Bacteria</taxon>
        <taxon>Pseudomonadati</taxon>
        <taxon>Bacteroidota</taxon>
        <taxon>Bacteroidia</taxon>
        <taxon>Bacteroidales</taxon>
        <taxon>Bacteroidaceae</taxon>
        <taxon>Bacteroides</taxon>
    </lineage>
</organism>
<dbReference type="HOGENOM" id="CLU_2731823_0_0_10"/>
<evidence type="ECO:0000313" key="1">
    <source>
        <dbReference type="EMBL" id="EIY85436.1"/>
    </source>
</evidence>
<dbReference type="EMBL" id="AGXE01000016">
    <property type="protein sequence ID" value="EIY85436.1"/>
    <property type="molecule type" value="Genomic_DNA"/>
</dbReference>